<reference evidence="3" key="1">
    <citation type="submission" date="2015-02" db="EMBL/GenBank/DDBJ databases">
        <authorList>
            <person name="Chooi Y.-H."/>
        </authorList>
    </citation>
    <scope>NUCLEOTIDE SEQUENCE [LARGE SCALE GENOMIC DNA]</scope>
    <source>
        <strain evidence="3">LAMA 915</strain>
    </source>
</reference>
<feature type="signal peptide" evidence="2">
    <location>
        <begin position="1"/>
        <end position="18"/>
    </location>
</feature>
<comment type="caution">
    <text evidence="3">The sequence shown here is derived from an EMBL/GenBank/DDBJ whole genome shotgun (WGS) entry which is preliminary data.</text>
</comment>
<proteinExistence type="predicted"/>
<dbReference type="RefSeq" id="WP_050601535.1">
    <property type="nucleotide sequence ID" value="NZ_JYNE01000028.1"/>
</dbReference>
<dbReference type="PROSITE" id="PS51257">
    <property type="entry name" value="PROKAR_LIPOPROTEIN"/>
    <property type="match status" value="1"/>
</dbReference>
<dbReference type="AlphaFoldDB" id="A0A0L1KA83"/>
<feature type="chain" id="PRO_5005554635" evidence="2">
    <location>
        <begin position="19"/>
        <end position="83"/>
    </location>
</feature>
<sequence length="83" mass="8571">MRKFVLAGAVAFASLSLAACDVDQTEEGEMPEVDVDGGNMPEFDVEGPDVNVDTGTETVEVPTLDVDVDGPDDAAGEPVTGDE</sequence>
<dbReference type="EMBL" id="JYNE01000028">
    <property type="protein sequence ID" value="KNH00767.1"/>
    <property type="molecule type" value="Genomic_DNA"/>
</dbReference>
<evidence type="ECO:0000313" key="4">
    <source>
        <dbReference type="Proteomes" id="UP000037446"/>
    </source>
</evidence>
<feature type="compositionally biased region" description="Acidic residues" evidence="1">
    <location>
        <begin position="23"/>
        <end position="35"/>
    </location>
</feature>
<feature type="compositionally biased region" description="Acidic residues" evidence="1">
    <location>
        <begin position="66"/>
        <end position="83"/>
    </location>
</feature>
<accession>A0A0L1KA83</accession>
<dbReference type="STRING" id="1306953.J121_1388"/>
<evidence type="ECO:0000256" key="2">
    <source>
        <dbReference type="SAM" id="SignalP"/>
    </source>
</evidence>
<dbReference type="PATRIC" id="fig|1306953.7.peg.1428"/>
<evidence type="ECO:0000256" key="1">
    <source>
        <dbReference type="SAM" id="MobiDB-lite"/>
    </source>
</evidence>
<feature type="region of interest" description="Disordered" evidence="1">
    <location>
        <begin position="64"/>
        <end position="83"/>
    </location>
</feature>
<name>A0A0L1KA83_9SPHN</name>
<organism evidence="3 4">
    <name type="scientific">Qipengyuania citrea LAMA 915</name>
    <dbReference type="NCBI Taxonomy" id="1306953"/>
    <lineage>
        <taxon>Bacteria</taxon>
        <taxon>Pseudomonadati</taxon>
        <taxon>Pseudomonadota</taxon>
        <taxon>Alphaproteobacteria</taxon>
        <taxon>Sphingomonadales</taxon>
        <taxon>Erythrobacteraceae</taxon>
        <taxon>Qipengyuania</taxon>
    </lineage>
</organism>
<evidence type="ECO:0000313" key="3">
    <source>
        <dbReference type="EMBL" id="KNH00767.1"/>
    </source>
</evidence>
<keyword evidence="2" id="KW-0732">Signal</keyword>
<protein>
    <submittedName>
        <fullName evidence="3">Uncharacterized protein</fullName>
    </submittedName>
</protein>
<feature type="region of interest" description="Disordered" evidence="1">
    <location>
        <begin position="23"/>
        <end position="49"/>
    </location>
</feature>
<dbReference type="Proteomes" id="UP000037446">
    <property type="component" value="Unassembled WGS sequence"/>
</dbReference>
<gene>
    <name evidence="3" type="ORF">J121_1388</name>
</gene>